<sequence>MCTGGGRCQWFYGAPDARLGRGIGTYRGFRSAAGVPQERLVVPSGRVSLLIGFGGELRIRDAGRHTSLVSGLHTRARVLGHGGDVQGVELALAPWAARRFFGGTALTELTDTLADPADVMGARTRDLAEALAEAPGWPERFALLDETLLRWSAEAEAAGDTGPAPAVLEAWRLLERSAGALQIREVAAATGWSQRHLETRFREQIGLGPKRLARILRLNRAIRLLTEGDRPAETAARCGYYDQAHLSRDFTALTGLPPGRFLADRGTSSAWIAG</sequence>
<evidence type="ECO:0000256" key="1">
    <source>
        <dbReference type="ARBA" id="ARBA00023015"/>
    </source>
</evidence>
<organism evidence="5 6">
    <name type="scientific">Streptomyces showdoensis</name>
    <dbReference type="NCBI Taxonomy" id="68268"/>
    <lineage>
        <taxon>Bacteria</taxon>
        <taxon>Bacillati</taxon>
        <taxon>Actinomycetota</taxon>
        <taxon>Actinomycetes</taxon>
        <taxon>Kitasatosporales</taxon>
        <taxon>Streptomycetaceae</taxon>
        <taxon>Streptomyces</taxon>
    </lineage>
</organism>
<dbReference type="Proteomes" id="UP000265325">
    <property type="component" value="Unassembled WGS sequence"/>
</dbReference>
<dbReference type="GO" id="GO:0003700">
    <property type="term" value="F:DNA-binding transcription factor activity"/>
    <property type="evidence" value="ECO:0007669"/>
    <property type="project" value="InterPro"/>
</dbReference>
<dbReference type="PANTHER" id="PTHR46796">
    <property type="entry name" value="HTH-TYPE TRANSCRIPTIONAL ACTIVATOR RHAS-RELATED"/>
    <property type="match status" value="1"/>
</dbReference>
<dbReference type="Gene3D" id="1.10.10.60">
    <property type="entry name" value="Homeodomain-like"/>
    <property type="match status" value="1"/>
</dbReference>
<dbReference type="PANTHER" id="PTHR46796:SF15">
    <property type="entry name" value="BLL1074 PROTEIN"/>
    <property type="match status" value="1"/>
</dbReference>
<dbReference type="InterPro" id="IPR018060">
    <property type="entry name" value="HTH_AraC"/>
</dbReference>
<keyword evidence="2" id="KW-0238">DNA-binding</keyword>
<evidence type="ECO:0000313" key="6">
    <source>
        <dbReference type="Proteomes" id="UP000265325"/>
    </source>
</evidence>
<reference evidence="5 6" key="1">
    <citation type="submission" date="2015-05" db="EMBL/GenBank/DDBJ databases">
        <title>Draft Genome assembly of Streptomyces showdoensis.</title>
        <authorList>
            <person name="Thapa K.K."/>
            <person name="Metsa-Ketela M."/>
        </authorList>
    </citation>
    <scope>NUCLEOTIDE SEQUENCE [LARGE SCALE GENOMIC DNA]</scope>
    <source>
        <strain evidence="5 6">ATCC 15227</strain>
    </source>
</reference>
<keyword evidence="1" id="KW-0805">Transcription regulation</keyword>
<proteinExistence type="predicted"/>
<evidence type="ECO:0000259" key="4">
    <source>
        <dbReference type="PROSITE" id="PS01124"/>
    </source>
</evidence>
<keyword evidence="3" id="KW-0804">Transcription</keyword>
<feature type="domain" description="HTH araC/xylS-type" evidence="4">
    <location>
        <begin position="174"/>
        <end position="264"/>
    </location>
</feature>
<protein>
    <recommendedName>
        <fullName evidence="4">HTH araC/xylS-type domain-containing protein</fullName>
    </recommendedName>
</protein>
<name>A0A2P2GVM9_STREW</name>
<dbReference type="SMART" id="SM00342">
    <property type="entry name" value="HTH_ARAC"/>
    <property type="match status" value="1"/>
</dbReference>
<evidence type="ECO:0000313" key="5">
    <source>
        <dbReference type="EMBL" id="KKZ74929.1"/>
    </source>
</evidence>
<accession>A0A2P2GVM9</accession>
<evidence type="ECO:0000256" key="2">
    <source>
        <dbReference type="ARBA" id="ARBA00023125"/>
    </source>
</evidence>
<evidence type="ECO:0000256" key="3">
    <source>
        <dbReference type="ARBA" id="ARBA00023163"/>
    </source>
</evidence>
<dbReference type="RefSeq" id="WP_046906430.1">
    <property type="nucleotide sequence ID" value="NZ_BAAAXG010000026.1"/>
</dbReference>
<dbReference type="InterPro" id="IPR050204">
    <property type="entry name" value="AraC_XylS_family_regulators"/>
</dbReference>
<dbReference type="GO" id="GO:0043565">
    <property type="term" value="F:sequence-specific DNA binding"/>
    <property type="evidence" value="ECO:0007669"/>
    <property type="project" value="InterPro"/>
</dbReference>
<dbReference type="EMBL" id="LAQS01000006">
    <property type="protein sequence ID" value="KKZ74929.1"/>
    <property type="molecule type" value="Genomic_DNA"/>
</dbReference>
<dbReference type="PROSITE" id="PS01124">
    <property type="entry name" value="HTH_ARAC_FAMILY_2"/>
    <property type="match status" value="1"/>
</dbReference>
<comment type="caution">
    <text evidence="5">The sequence shown here is derived from an EMBL/GenBank/DDBJ whole genome shotgun (WGS) entry which is preliminary data.</text>
</comment>
<gene>
    <name evidence="5" type="ORF">VO63_05685</name>
</gene>
<dbReference type="Pfam" id="PF12833">
    <property type="entry name" value="HTH_18"/>
    <property type="match status" value="1"/>
</dbReference>
<dbReference type="AlphaFoldDB" id="A0A2P2GVM9"/>
<dbReference type="InterPro" id="IPR009057">
    <property type="entry name" value="Homeodomain-like_sf"/>
</dbReference>
<dbReference type="SUPFAM" id="SSF46689">
    <property type="entry name" value="Homeodomain-like"/>
    <property type="match status" value="1"/>
</dbReference>
<keyword evidence="6" id="KW-1185">Reference proteome</keyword>